<keyword evidence="2 5" id="KW-0560">Oxidoreductase</keyword>
<dbReference type="EC" id="1.6.99.3" evidence="5"/>
<feature type="domain" description="FAD/NAD(P)-binding" evidence="4">
    <location>
        <begin position="28"/>
        <end position="314"/>
    </location>
</feature>
<keyword evidence="5" id="KW-0614">Plasmid</keyword>
<dbReference type="Proteomes" id="UP000317835">
    <property type="component" value="Plasmid pElP_3"/>
</dbReference>
<dbReference type="PRINTS" id="PR00368">
    <property type="entry name" value="FADPNR"/>
</dbReference>
<dbReference type="KEGG" id="tpla:ElP_75500"/>
<dbReference type="RefSeq" id="WP_145279767.1">
    <property type="nucleotide sequence ID" value="NZ_CP036429.1"/>
</dbReference>
<dbReference type="EMBL" id="CP036429">
    <property type="protein sequence ID" value="QDV39579.1"/>
    <property type="molecule type" value="Genomic_DNA"/>
</dbReference>
<gene>
    <name evidence="5" type="primary">ahpF</name>
    <name evidence="5" type="ORF">ElP_75500</name>
</gene>
<dbReference type="PRINTS" id="PR00469">
    <property type="entry name" value="PNDRDTASEII"/>
</dbReference>
<geneLocation type="plasmid" evidence="6">
    <name>pelp_3</name>
</geneLocation>
<evidence type="ECO:0000256" key="3">
    <source>
        <dbReference type="SAM" id="MobiDB-lite"/>
    </source>
</evidence>
<evidence type="ECO:0000313" key="5">
    <source>
        <dbReference type="EMBL" id="QDV39579.1"/>
    </source>
</evidence>
<dbReference type="Gene3D" id="3.50.50.60">
    <property type="entry name" value="FAD/NAD(P)-binding domain"/>
    <property type="match status" value="2"/>
</dbReference>
<sequence length="347" mass="37082">MAKVSEGTGGRSARDGRPRGRPKPRDSYDVLVVGGGPAGLSAALVLGRCRRRVIVVDSGRPRNAAALRSHGYLTRDGIGPHELLRLGREEVARYGVEVLDDEVVDARCPSPDGSPGPGAAAFEAETRSGRRLRSRKLLLATGVRDVLPPVEGAERYYGRGVHHCPYCDAWEHRDARLAAYGAGGAAVGLALSLRTWSDRVTACTDGRPVDAGDRARLRRNGIALRTEPVARLDGDDEALGAIVFEGGRSIRCDALFFNTGQVQRSTLPGMLGCEYREEGQVETHGKQHTCTPGLFMAGDADGDVQFLIVAAAEGARAATAINRELQDEDRGEAGVRPNTSSRARAPR</sequence>
<feature type="region of interest" description="Disordered" evidence="3">
    <location>
        <begin position="323"/>
        <end position="347"/>
    </location>
</feature>
<protein>
    <submittedName>
        <fullName evidence="5">NADH dehydrogenase</fullName>
        <ecNumber evidence="5">1.6.99.3</ecNumber>
    </submittedName>
</protein>
<dbReference type="InterPro" id="IPR036188">
    <property type="entry name" value="FAD/NAD-bd_sf"/>
</dbReference>
<keyword evidence="1" id="KW-0285">Flavoprotein</keyword>
<dbReference type="GO" id="GO:0016491">
    <property type="term" value="F:oxidoreductase activity"/>
    <property type="evidence" value="ECO:0007669"/>
    <property type="project" value="UniProtKB-KW"/>
</dbReference>
<dbReference type="Pfam" id="PF07992">
    <property type="entry name" value="Pyr_redox_2"/>
    <property type="match status" value="1"/>
</dbReference>
<dbReference type="InterPro" id="IPR050097">
    <property type="entry name" value="Ferredoxin-NADP_redctase_2"/>
</dbReference>
<evidence type="ECO:0000256" key="2">
    <source>
        <dbReference type="ARBA" id="ARBA00023002"/>
    </source>
</evidence>
<dbReference type="SUPFAM" id="SSF51905">
    <property type="entry name" value="FAD/NAD(P)-binding domain"/>
    <property type="match status" value="1"/>
</dbReference>
<accession>A0A518HFF1</accession>
<evidence type="ECO:0000256" key="1">
    <source>
        <dbReference type="ARBA" id="ARBA00022630"/>
    </source>
</evidence>
<dbReference type="InterPro" id="IPR023753">
    <property type="entry name" value="FAD/NAD-binding_dom"/>
</dbReference>
<dbReference type="AlphaFoldDB" id="A0A518HFF1"/>
<organism evidence="5 6">
    <name type="scientific">Tautonia plasticadhaerens</name>
    <dbReference type="NCBI Taxonomy" id="2527974"/>
    <lineage>
        <taxon>Bacteria</taxon>
        <taxon>Pseudomonadati</taxon>
        <taxon>Planctomycetota</taxon>
        <taxon>Planctomycetia</taxon>
        <taxon>Isosphaerales</taxon>
        <taxon>Isosphaeraceae</taxon>
        <taxon>Tautonia</taxon>
    </lineage>
</organism>
<feature type="compositionally biased region" description="Basic and acidic residues" evidence="3">
    <location>
        <begin position="12"/>
        <end position="27"/>
    </location>
</feature>
<feature type="region of interest" description="Disordered" evidence="3">
    <location>
        <begin position="1"/>
        <end position="27"/>
    </location>
</feature>
<dbReference type="PANTHER" id="PTHR48105">
    <property type="entry name" value="THIOREDOXIN REDUCTASE 1-RELATED-RELATED"/>
    <property type="match status" value="1"/>
</dbReference>
<evidence type="ECO:0000259" key="4">
    <source>
        <dbReference type="Pfam" id="PF07992"/>
    </source>
</evidence>
<reference evidence="5 6" key="1">
    <citation type="submission" date="2019-02" db="EMBL/GenBank/DDBJ databases">
        <title>Deep-cultivation of Planctomycetes and their phenomic and genomic characterization uncovers novel biology.</title>
        <authorList>
            <person name="Wiegand S."/>
            <person name="Jogler M."/>
            <person name="Boedeker C."/>
            <person name="Pinto D."/>
            <person name="Vollmers J."/>
            <person name="Rivas-Marin E."/>
            <person name="Kohn T."/>
            <person name="Peeters S.H."/>
            <person name="Heuer A."/>
            <person name="Rast P."/>
            <person name="Oberbeckmann S."/>
            <person name="Bunk B."/>
            <person name="Jeske O."/>
            <person name="Meyerdierks A."/>
            <person name="Storesund J.E."/>
            <person name="Kallscheuer N."/>
            <person name="Luecker S."/>
            <person name="Lage O.M."/>
            <person name="Pohl T."/>
            <person name="Merkel B.J."/>
            <person name="Hornburger P."/>
            <person name="Mueller R.-W."/>
            <person name="Bruemmer F."/>
            <person name="Labrenz M."/>
            <person name="Spormann A.M."/>
            <person name="Op den Camp H."/>
            <person name="Overmann J."/>
            <person name="Amann R."/>
            <person name="Jetten M.S.M."/>
            <person name="Mascher T."/>
            <person name="Medema M.H."/>
            <person name="Devos D.P."/>
            <person name="Kaster A.-K."/>
            <person name="Ovreas L."/>
            <person name="Rohde M."/>
            <person name="Galperin M.Y."/>
            <person name="Jogler C."/>
        </authorList>
    </citation>
    <scope>NUCLEOTIDE SEQUENCE [LARGE SCALE GENOMIC DNA]</scope>
    <source>
        <strain evidence="5 6">ElP</strain>
        <plasmid evidence="6">pelp_3</plasmid>
    </source>
</reference>
<feature type="compositionally biased region" description="Polar residues" evidence="3">
    <location>
        <begin position="337"/>
        <end position="347"/>
    </location>
</feature>
<proteinExistence type="predicted"/>
<name>A0A518HFF1_9BACT</name>
<dbReference type="OrthoDB" id="9806179at2"/>
<keyword evidence="6" id="KW-1185">Reference proteome</keyword>
<evidence type="ECO:0000313" key="6">
    <source>
        <dbReference type="Proteomes" id="UP000317835"/>
    </source>
</evidence>